<feature type="transmembrane region" description="Helical" evidence="1">
    <location>
        <begin position="6"/>
        <end position="28"/>
    </location>
</feature>
<feature type="transmembrane region" description="Helical" evidence="1">
    <location>
        <begin position="40"/>
        <end position="61"/>
    </location>
</feature>
<name>A0A8S5VBI7_9CAUD</name>
<proteinExistence type="predicted"/>
<keyword evidence="1" id="KW-1133">Transmembrane helix</keyword>
<dbReference type="EMBL" id="BK016237">
    <property type="protein sequence ID" value="DAG04077.1"/>
    <property type="molecule type" value="Genomic_DNA"/>
</dbReference>
<evidence type="ECO:0000256" key="1">
    <source>
        <dbReference type="SAM" id="Phobius"/>
    </source>
</evidence>
<organism evidence="2">
    <name type="scientific">Myoviridae sp. ctbEa13</name>
    <dbReference type="NCBI Taxonomy" id="2825136"/>
    <lineage>
        <taxon>Viruses</taxon>
        <taxon>Duplodnaviria</taxon>
        <taxon>Heunggongvirae</taxon>
        <taxon>Uroviricota</taxon>
        <taxon>Caudoviricetes</taxon>
    </lineage>
</organism>
<protein>
    <submittedName>
        <fullName evidence="2">Uncharacterized protein</fullName>
    </submittedName>
</protein>
<accession>A0A8S5VBI7</accession>
<keyword evidence="1" id="KW-0472">Membrane</keyword>
<reference evidence="2" key="1">
    <citation type="journal article" date="2021" name="Proc. Natl. Acad. Sci. U.S.A.">
        <title>A Catalog of Tens of Thousands of Viruses from Human Metagenomes Reveals Hidden Associations with Chronic Diseases.</title>
        <authorList>
            <person name="Tisza M.J."/>
            <person name="Buck C.B."/>
        </authorList>
    </citation>
    <scope>NUCLEOTIDE SEQUENCE</scope>
    <source>
        <strain evidence="2">CtbEa13</strain>
    </source>
</reference>
<sequence>MNKRVYWLLSLTWGSIMSLIGLIALVIMRLQGHRVKHHKNALYMTFGHNWGGVNLGCVFFVDNESEHEFCKNHEYGHSIQNIIYGPLMLFIVGLPSLIRATYRTILWKCGKVFETDYYDIWFESQANFFGGKF</sequence>
<evidence type="ECO:0000313" key="2">
    <source>
        <dbReference type="EMBL" id="DAG04077.1"/>
    </source>
</evidence>
<keyword evidence="1" id="KW-0812">Transmembrane</keyword>
<feature type="transmembrane region" description="Helical" evidence="1">
    <location>
        <begin position="81"/>
        <end position="98"/>
    </location>
</feature>